<comment type="caution">
    <text evidence="1">The sequence shown here is derived from an EMBL/GenBank/DDBJ whole genome shotgun (WGS) entry which is preliminary data.</text>
</comment>
<dbReference type="PANTHER" id="PTHR40056:SF1">
    <property type="entry name" value="DUF1836 DOMAIN-CONTAINING PROTEIN"/>
    <property type="match status" value="1"/>
</dbReference>
<dbReference type="InterPro" id="IPR014975">
    <property type="entry name" value="DUF1836"/>
</dbReference>
<dbReference type="Proteomes" id="UP000037405">
    <property type="component" value="Unassembled WGS sequence"/>
</dbReference>
<keyword evidence="2" id="KW-1185">Reference proteome</keyword>
<protein>
    <recommendedName>
        <fullName evidence="3">DUF1836 domain-containing protein</fullName>
    </recommendedName>
</protein>
<dbReference type="OrthoDB" id="2351599at2"/>
<proteinExistence type="predicted"/>
<evidence type="ECO:0000313" key="1">
    <source>
        <dbReference type="EMBL" id="KON84546.1"/>
    </source>
</evidence>
<reference evidence="2" key="1">
    <citation type="submission" date="2015-07" db="EMBL/GenBank/DDBJ databases">
        <title>Fjat-14235 jcm11544.</title>
        <authorList>
            <person name="Liu B."/>
            <person name="Wang J."/>
            <person name="Zhu Y."/>
            <person name="Liu G."/>
            <person name="Chen Q."/>
            <person name="Chen Z."/>
            <person name="Lan J."/>
            <person name="Che J."/>
            <person name="Ge C."/>
            <person name="Shi H."/>
            <person name="Pan Z."/>
            <person name="Liu X."/>
        </authorList>
    </citation>
    <scope>NUCLEOTIDE SEQUENCE [LARGE SCALE GENOMIC DNA]</scope>
    <source>
        <strain evidence="2">JCM 11544</strain>
    </source>
</reference>
<dbReference type="PATRIC" id="fig|189381.12.peg.2181"/>
<dbReference type="Pfam" id="PF08876">
    <property type="entry name" value="DUF1836"/>
    <property type="match status" value="1"/>
</dbReference>
<name>A0A0M0G528_9BACI</name>
<evidence type="ECO:0000313" key="2">
    <source>
        <dbReference type="Proteomes" id="UP000037405"/>
    </source>
</evidence>
<gene>
    <name evidence="1" type="ORF">AF331_10855</name>
</gene>
<sequence length="246" mass="27402">METYKLTRKNMADLLMALSGQISLSPQEILMEAWGTCDPSQGMPSILVKVLDSPIGNTGFSLNEIVSLGNQIEFTNFPQSTVQNWVKRDVRALIGSPLHGKKYTTTQAAMLFIVEDLKGSLDFESIRGVLTLVFNNIEDRHDDIINPIELYSAYASVFDRIHHHALPTATTAGDTSVNEAIDQFIQEECRSLLPALQDVTEEDLTVVWHVLIVAAMTVQSAYYQATAKNYVKTALDLRRTVDLPDQ</sequence>
<dbReference type="EMBL" id="LGUE01000004">
    <property type="protein sequence ID" value="KON84546.1"/>
    <property type="molecule type" value="Genomic_DNA"/>
</dbReference>
<dbReference type="PANTHER" id="PTHR40056">
    <property type="entry name" value="HYPOTHETICAL CYTOSOLIC PROTEIN"/>
    <property type="match status" value="1"/>
</dbReference>
<dbReference type="RefSeq" id="WP_082346945.1">
    <property type="nucleotide sequence ID" value="NZ_JAMQJB010000001.1"/>
</dbReference>
<organism evidence="1 2">
    <name type="scientific">Rossellomorea marisflavi</name>
    <dbReference type="NCBI Taxonomy" id="189381"/>
    <lineage>
        <taxon>Bacteria</taxon>
        <taxon>Bacillati</taxon>
        <taxon>Bacillota</taxon>
        <taxon>Bacilli</taxon>
        <taxon>Bacillales</taxon>
        <taxon>Bacillaceae</taxon>
        <taxon>Rossellomorea</taxon>
    </lineage>
</organism>
<accession>A0A0M0G528</accession>
<evidence type="ECO:0008006" key="3">
    <source>
        <dbReference type="Google" id="ProtNLM"/>
    </source>
</evidence>
<dbReference type="AlphaFoldDB" id="A0A0M0G528"/>